<name>A0A6J2X8V6_SITOR</name>
<dbReference type="InParanoid" id="A0A6J2X8V6"/>
<reference evidence="2" key="1">
    <citation type="submission" date="2025-08" db="UniProtKB">
        <authorList>
            <consortium name="RefSeq"/>
        </authorList>
    </citation>
    <scope>IDENTIFICATION</scope>
    <source>
        <tissue evidence="2">Gonads</tissue>
    </source>
</reference>
<gene>
    <name evidence="2" type="primary">LOC115876117</name>
</gene>
<proteinExistence type="predicted"/>
<dbReference type="GeneID" id="115876117"/>
<dbReference type="InterPro" id="IPR036691">
    <property type="entry name" value="Endo/exonu/phosph_ase_sf"/>
</dbReference>
<keyword evidence="1" id="KW-1185">Reference proteome</keyword>
<protein>
    <submittedName>
        <fullName evidence="2">Craniofacial development protein 2-like</fullName>
    </submittedName>
</protein>
<dbReference type="PANTHER" id="PTHR23227">
    <property type="entry name" value="BUCENTAUR RELATED"/>
    <property type="match status" value="1"/>
</dbReference>
<dbReference type="OrthoDB" id="6782039at2759"/>
<dbReference type="KEGG" id="soy:115876117"/>
<dbReference type="InterPro" id="IPR027124">
    <property type="entry name" value="Swc5/CFDP1/2"/>
</dbReference>
<accession>A0A6J2X8V6</accession>
<dbReference type="Proteomes" id="UP000504635">
    <property type="component" value="Unplaced"/>
</dbReference>
<evidence type="ECO:0000313" key="2">
    <source>
        <dbReference type="RefSeq" id="XP_030747668.1"/>
    </source>
</evidence>
<dbReference type="PANTHER" id="PTHR23227:SF67">
    <property type="entry name" value="CRANIOFACIAL DEVELOPMENT PROTEIN 2-LIKE"/>
    <property type="match status" value="1"/>
</dbReference>
<dbReference type="RefSeq" id="XP_030747668.1">
    <property type="nucleotide sequence ID" value="XM_030891808.1"/>
</dbReference>
<dbReference type="AlphaFoldDB" id="A0A6J2X8V6"/>
<sequence>MADGRWTKRLIEWRPRVDKHSQGRPPTRWTDDLKRITTNWIATAKNRENWRCLEEAYAQLRTTLLSEESFTEMEKELEKIRWDIVGMSEVRRRGESLETLKSGHLFYYNGEQQQSIGVSTRGIYAIFKINTRYNLKVVQVYAPTTEHTDEEIETFYDDLCTAISNNHTHFTVVCSDFNAKLGTKLDPSETPLGNFGSPGRNDRGDILLNFLLEKNLFQMNSFFHKKPHCRWTWKSPDGRTKNEIDYFITDKRYIFSDVTVLKNLQNQVTIEW</sequence>
<evidence type="ECO:0000313" key="1">
    <source>
        <dbReference type="Proteomes" id="UP000504635"/>
    </source>
</evidence>
<organism evidence="1 2">
    <name type="scientific">Sitophilus oryzae</name>
    <name type="common">Rice weevil</name>
    <name type="synonym">Curculio oryzae</name>
    <dbReference type="NCBI Taxonomy" id="7048"/>
    <lineage>
        <taxon>Eukaryota</taxon>
        <taxon>Metazoa</taxon>
        <taxon>Ecdysozoa</taxon>
        <taxon>Arthropoda</taxon>
        <taxon>Hexapoda</taxon>
        <taxon>Insecta</taxon>
        <taxon>Pterygota</taxon>
        <taxon>Neoptera</taxon>
        <taxon>Endopterygota</taxon>
        <taxon>Coleoptera</taxon>
        <taxon>Polyphaga</taxon>
        <taxon>Cucujiformia</taxon>
        <taxon>Curculionidae</taxon>
        <taxon>Dryophthorinae</taxon>
        <taxon>Sitophilus</taxon>
    </lineage>
</organism>
<dbReference type="Gene3D" id="3.60.10.10">
    <property type="entry name" value="Endonuclease/exonuclease/phosphatase"/>
    <property type="match status" value="1"/>
</dbReference>
<dbReference type="SUPFAM" id="SSF56219">
    <property type="entry name" value="DNase I-like"/>
    <property type="match status" value="1"/>
</dbReference>